<dbReference type="InterPro" id="IPR004821">
    <property type="entry name" value="Cyt_trans-like"/>
</dbReference>
<dbReference type="NCBIfam" id="NF000841">
    <property type="entry name" value="PRK00071.1-4"/>
    <property type="match status" value="1"/>
</dbReference>
<dbReference type="PANTHER" id="PTHR39321">
    <property type="entry name" value="NICOTINATE-NUCLEOTIDE ADENYLYLTRANSFERASE-RELATED"/>
    <property type="match status" value="1"/>
</dbReference>
<dbReference type="InterPro" id="IPR014729">
    <property type="entry name" value="Rossmann-like_a/b/a_fold"/>
</dbReference>
<evidence type="ECO:0000256" key="7">
    <source>
        <dbReference type="ARBA" id="ARBA00022840"/>
    </source>
</evidence>
<protein>
    <recommendedName>
        <fullName evidence="10">Probable nicotinate-nucleotide adenylyltransferase</fullName>
        <ecNumber evidence="10">2.7.7.18</ecNumber>
    </recommendedName>
    <alternativeName>
        <fullName evidence="10">Deamido-NAD(+) diphosphorylase</fullName>
    </alternativeName>
    <alternativeName>
        <fullName evidence="10">Deamido-NAD(+) pyrophosphorylase</fullName>
    </alternativeName>
    <alternativeName>
        <fullName evidence="10">Nicotinate mononucleotide adenylyltransferase</fullName>
        <shortName evidence="10">NaMN adenylyltransferase</shortName>
    </alternativeName>
</protein>
<dbReference type="HAMAP" id="MF_00244">
    <property type="entry name" value="NaMN_adenylyltr"/>
    <property type="match status" value="1"/>
</dbReference>
<evidence type="ECO:0000256" key="5">
    <source>
        <dbReference type="ARBA" id="ARBA00022695"/>
    </source>
</evidence>
<keyword evidence="3 10" id="KW-0662">Pyridine nucleotide biosynthesis</keyword>
<dbReference type="PANTHER" id="PTHR39321:SF3">
    <property type="entry name" value="PHOSPHOPANTETHEINE ADENYLYLTRANSFERASE"/>
    <property type="match status" value="1"/>
</dbReference>
<dbReference type="NCBIfam" id="TIGR00125">
    <property type="entry name" value="cyt_tran_rel"/>
    <property type="match status" value="1"/>
</dbReference>
<keyword evidence="13" id="KW-1185">Reference proteome</keyword>
<dbReference type="CDD" id="cd02165">
    <property type="entry name" value="NMNAT"/>
    <property type="match status" value="1"/>
</dbReference>
<reference evidence="13" key="1">
    <citation type="journal article" date="2019" name="Microbiology">
        <title>Complete Genome Sequence of an Uncultured Bacterium of the Candidate Phylum Bipolaricaulota.</title>
        <authorList>
            <person name="Kadnikov V.V."/>
            <person name="Mardanov A.V."/>
            <person name="Beletsky A.V."/>
            <person name="Frank Y.A."/>
            <person name="Karnachuk O.V."/>
            <person name="Ravin N.V."/>
        </authorList>
    </citation>
    <scope>NUCLEOTIDE SEQUENCE [LARGE SCALE GENOMIC DNA]</scope>
</reference>
<evidence type="ECO:0000256" key="8">
    <source>
        <dbReference type="ARBA" id="ARBA00023027"/>
    </source>
</evidence>
<feature type="domain" description="Cytidyltransferase-like" evidence="11">
    <location>
        <begin position="8"/>
        <end position="176"/>
    </location>
</feature>
<comment type="catalytic activity">
    <reaction evidence="9 10">
        <text>nicotinate beta-D-ribonucleotide + ATP + H(+) = deamido-NAD(+) + diphosphate</text>
        <dbReference type="Rhea" id="RHEA:22860"/>
        <dbReference type="ChEBI" id="CHEBI:15378"/>
        <dbReference type="ChEBI" id="CHEBI:30616"/>
        <dbReference type="ChEBI" id="CHEBI:33019"/>
        <dbReference type="ChEBI" id="CHEBI:57502"/>
        <dbReference type="ChEBI" id="CHEBI:58437"/>
        <dbReference type="EC" id="2.7.7.18"/>
    </reaction>
</comment>
<organism evidence="12 13">
    <name type="scientific">Candidatus Syntrophocurvum alkaliphilum</name>
    <dbReference type="NCBI Taxonomy" id="2293317"/>
    <lineage>
        <taxon>Bacteria</taxon>
        <taxon>Bacillati</taxon>
        <taxon>Bacillota</taxon>
        <taxon>Clostridia</taxon>
        <taxon>Eubacteriales</taxon>
        <taxon>Syntrophomonadaceae</taxon>
        <taxon>Candidatus Syntrophocurvum</taxon>
    </lineage>
</organism>
<evidence type="ECO:0000256" key="9">
    <source>
        <dbReference type="ARBA" id="ARBA00048721"/>
    </source>
</evidence>
<gene>
    <name evidence="10" type="primary">nadD</name>
    <name evidence="12" type="ORF">SYNTR_1434</name>
</gene>
<keyword evidence="5 10" id="KW-0548">Nucleotidyltransferase</keyword>
<dbReference type="EMBL" id="CP046457">
    <property type="protein sequence ID" value="QGU00028.1"/>
    <property type="molecule type" value="Genomic_DNA"/>
</dbReference>
<dbReference type="Pfam" id="PF01467">
    <property type="entry name" value="CTP_transf_like"/>
    <property type="match status" value="1"/>
</dbReference>
<keyword evidence="4 10" id="KW-0808">Transferase</keyword>
<dbReference type="GO" id="GO:0004515">
    <property type="term" value="F:nicotinate-nucleotide adenylyltransferase activity"/>
    <property type="evidence" value="ECO:0007669"/>
    <property type="project" value="UniProtKB-UniRule"/>
</dbReference>
<dbReference type="GO" id="GO:0005524">
    <property type="term" value="F:ATP binding"/>
    <property type="evidence" value="ECO:0007669"/>
    <property type="project" value="UniProtKB-KW"/>
</dbReference>
<comment type="similarity">
    <text evidence="10">Belongs to the NadD family.</text>
</comment>
<sequence length="208" mass="24362">MKNKAIGILGGTFDPIHFGHLIAGEYARHEFDLDRIIFIPSARPPHKDNVNVLDSNHRYNMVKLATQENMFFEVSTLEMERQGYSYTVDTVKYFATRYEEAEIYFIMGVDALLFINTWKNLDELIAMCKFIIVTRPGYELNQNDQCFNNLPSNFWESIEFLEIPGMDISSTDIRDRVQQNKTIKYLLPRLVEEYIKKHNLYKGQNGND</sequence>
<dbReference type="KEGG" id="salq:SYNTR_1434"/>
<dbReference type="NCBIfam" id="TIGR00482">
    <property type="entry name" value="nicotinate (nicotinamide) nucleotide adenylyltransferase"/>
    <property type="match status" value="1"/>
</dbReference>
<evidence type="ECO:0000256" key="3">
    <source>
        <dbReference type="ARBA" id="ARBA00022642"/>
    </source>
</evidence>
<dbReference type="Gene3D" id="3.40.50.620">
    <property type="entry name" value="HUPs"/>
    <property type="match status" value="1"/>
</dbReference>
<evidence type="ECO:0000256" key="4">
    <source>
        <dbReference type="ARBA" id="ARBA00022679"/>
    </source>
</evidence>
<name>A0A6I6DG76_9FIRM</name>
<keyword evidence="7 10" id="KW-0067">ATP-binding</keyword>
<accession>A0A6I6DG76</accession>
<keyword evidence="8 10" id="KW-0520">NAD</keyword>
<evidence type="ECO:0000256" key="2">
    <source>
        <dbReference type="ARBA" id="ARBA00005019"/>
    </source>
</evidence>
<comment type="pathway">
    <text evidence="2 10">Cofactor biosynthesis; NAD(+) biosynthesis; deamido-NAD(+) from nicotinate D-ribonucleotide: step 1/1.</text>
</comment>
<evidence type="ECO:0000256" key="10">
    <source>
        <dbReference type="HAMAP-Rule" id="MF_00244"/>
    </source>
</evidence>
<dbReference type="InterPro" id="IPR005248">
    <property type="entry name" value="NadD/NMNAT"/>
</dbReference>
<dbReference type="UniPathway" id="UPA00253">
    <property type="reaction ID" value="UER00332"/>
</dbReference>
<evidence type="ECO:0000259" key="11">
    <source>
        <dbReference type="Pfam" id="PF01467"/>
    </source>
</evidence>
<dbReference type="NCBIfam" id="NF000840">
    <property type="entry name" value="PRK00071.1-3"/>
    <property type="match status" value="1"/>
</dbReference>
<proteinExistence type="inferred from homology"/>
<dbReference type="Proteomes" id="UP000426444">
    <property type="component" value="Chromosome"/>
</dbReference>
<evidence type="ECO:0000313" key="12">
    <source>
        <dbReference type="EMBL" id="QGU00028.1"/>
    </source>
</evidence>
<dbReference type="SUPFAM" id="SSF52374">
    <property type="entry name" value="Nucleotidylyl transferase"/>
    <property type="match status" value="1"/>
</dbReference>
<dbReference type="GO" id="GO:0009435">
    <property type="term" value="P:NAD+ biosynthetic process"/>
    <property type="evidence" value="ECO:0007669"/>
    <property type="project" value="UniProtKB-UniRule"/>
</dbReference>
<dbReference type="EC" id="2.7.7.18" evidence="10"/>
<evidence type="ECO:0000256" key="1">
    <source>
        <dbReference type="ARBA" id="ARBA00002324"/>
    </source>
</evidence>
<comment type="function">
    <text evidence="1 10">Catalyzes the reversible adenylation of nicotinate mononucleotide (NaMN) to nicotinic acid adenine dinucleotide (NaAD).</text>
</comment>
<evidence type="ECO:0000256" key="6">
    <source>
        <dbReference type="ARBA" id="ARBA00022741"/>
    </source>
</evidence>
<evidence type="ECO:0000313" key="13">
    <source>
        <dbReference type="Proteomes" id="UP000426444"/>
    </source>
</evidence>
<dbReference type="AlphaFoldDB" id="A0A6I6DG76"/>
<keyword evidence="6 10" id="KW-0547">Nucleotide-binding</keyword>